<organism evidence="1 2">
    <name type="scientific">Meloidogyne incognita</name>
    <name type="common">Southern root-knot nematode worm</name>
    <name type="synonym">Oxyuris incognita</name>
    <dbReference type="NCBI Taxonomy" id="6306"/>
    <lineage>
        <taxon>Eukaryota</taxon>
        <taxon>Metazoa</taxon>
        <taxon>Ecdysozoa</taxon>
        <taxon>Nematoda</taxon>
        <taxon>Chromadorea</taxon>
        <taxon>Rhabditida</taxon>
        <taxon>Tylenchina</taxon>
        <taxon>Tylenchomorpha</taxon>
        <taxon>Tylenchoidea</taxon>
        <taxon>Meloidogynidae</taxon>
        <taxon>Meloidogyninae</taxon>
        <taxon>Meloidogyne</taxon>
        <taxon>Meloidogyne incognita group</taxon>
    </lineage>
</organism>
<proteinExistence type="predicted"/>
<dbReference type="WBParaSite" id="Minc3s04421g36251">
    <property type="protein sequence ID" value="Minc3s04421g36251"/>
    <property type="gene ID" value="Minc3s04421g36251"/>
</dbReference>
<dbReference type="InterPro" id="IPR045068">
    <property type="entry name" value="BACURD1-3"/>
</dbReference>
<reference evidence="2" key="1">
    <citation type="submission" date="2022-11" db="UniProtKB">
        <authorList>
            <consortium name="WormBaseParasite"/>
        </authorList>
    </citation>
    <scope>IDENTIFICATION</scope>
</reference>
<dbReference type="Proteomes" id="UP000887563">
    <property type="component" value="Unplaced"/>
</dbReference>
<keyword evidence="1" id="KW-1185">Reference proteome</keyword>
<protein>
    <submittedName>
        <fullName evidence="2">Uncharacterized protein</fullName>
    </submittedName>
</protein>
<evidence type="ECO:0000313" key="2">
    <source>
        <dbReference type="WBParaSite" id="Minc3s04421g36251"/>
    </source>
</evidence>
<dbReference type="PANTHER" id="PTHR11145">
    <property type="entry name" value="BTB/POZ DOMAIN-CONTAINING ADAPTER FOR CUL3-MEDIATED RHOA DEGRADATION PROTEIN FAMILY MEMBER"/>
    <property type="match status" value="1"/>
</dbReference>
<dbReference type="PANTHER" id="PTHR11145:SF8">
    <property type="entry name" value="RE57120P"/>
    <property type="match status" value="1"/>
</dbReference>
<accession>A0A914N7S8</accession>
<evidence type="ECO:0000313" key="1">
    <source>
        <dbReference type="Proteomes" id="UP000887563"/>
    </source>
</evidence>
<dbReference type="AlphaFoldDB" id="A0A914N7S8"/>
<sequence length="159" mass="18712">MSVFAKELVSLCESWFINMEKAQVEPIGVCQVPVVMSKKQVERIWQSSTGRPVIELLLNRNNNKYSYNTSSDENFLRNQELFDKLLLRFNSSKNNNVLFIKNLGIGSPEICQWTFYGNASRKVEIFNNIWAFIRTRLGLLNEWAEFSKLRLTRKHRIQF</sequence>
<name>A0A914N7S8_MELIC</name>